<feature type="domain" description="Fibronectin type-III" evidence="3">
    <location>
        <begin position="576"/>
        <end position="678"/>
    </location>
</feature>
<dbReference type="SUPFAM" id="SSF101898">
    <property type="entry name" value="NHL repeat"/>
    <property type="match status" value="1"/>
</dbReference>
<keyword evidence="1" id="KW-0732">Signal</keyword>
<accession>A5GCA4</accession>
<dbReference type="InterPro" id="IPR018765">
    <property type="entry name" value="DUF2341"/>
</dbReference>
<dbReference type="PANTHER" id="PTHR42754">
    <property type="entry name" value="ENDOGLUCANASE"/>
    <property type="match status" value="1"/>
</dbReference>
<dbReference type="SUPFAM" id="SSF49899">
    <property type="entry name" value="Concanavalin A-like lectins/glucanases"/>
    <property type="match status" value="3"/>
</dbReference>
<feature type="domain" description="Fibronectin type-III" evidence="3">
    <location>
        <begin position="1122"/>
        <end position="1221"/>
    </location>
</feature>
<feature type="domain" description="Fibronectin type-III" evidence="3">
    <location>
        <begin position="4101"/>
        <end position="4192"/>
    </location>
</feature>
<dbReference type="Gene3D" id="2.60.120.200">
    <property type="match status" value="3"/>
</dbReference>
<feature type="domain" description="Fibronectin type-III" evidence="3">
    <location>
        <begin position="3330"/>
        <end position="3431"/>
    </location>
</feature>
<dbReference type="Proteomes" id="UP000006695">
    <property type="component" value="Chromosome"/>
</dbReference>
<keyword evidence="5" id="KW-1185">Reference proteome</keyword>
<dbReference type="EMBL" id="CP000698">
    <property type="protein sequence ID" value="ABQ24786.1"/>
    <property type="molecule type" value="Genomic_DNA"/>
</dbReference>
<dbReference type="InterPro" id="IPR003961">
    <property type="entry name" value="FN3_dom"/>
</dbReference>
<dbReference type="Gene3D" id="2.60.40.10">
    <property type="entry name" value="Immunoglobulins"/>
    <property type="match status" value="13"/>
</dbReference>
<dbReference type="InterPro" id="IPR013783">
    <property type="entry name" value="Ig-like_fold"/>
</dbReference>
<dbReference type="InterPro" id="IPR013320">
    <property type="entry name" value="ConA-like_dom_sf"/>
</dbReference>
<keyword evidence="2" id="KW-1015">Disulfide bond</keyword>
<dbReference type="PANTHER" id="PTHR42754:SF1">
    <property type="entry name" value="LIPOPROTEIN"/>
    <property type="match status" value="1"/>
</dbReference>
<dbReference type="Pfam" id="PF13385">
    <property type="entry name" value="Laminin_G_3"/>
    <property type="match status" value="3"/>
</dbReference>
<dbReference type="Pfam" id="PF10102">
    <property type="entry name" value="DUF2341"/>
    <property type="match status" value="5"/>
</dbReference>
<feature type="domain" description="Fibronectin type-III" evidence="3">
    <location>
        <begin position="4002"/>
        <end position="4100"/>
    </location>
</feature>
<dbReference type="SUPFAM" id="SSF49265">
    <property type="entry name" value="Fibronectin type III"/>
    <property type="match status" value="8"/>
</dbReference>
<dbReference type="KEGG" id="gur:Gura_0574"/>
<protein>
    <submittedName>
        <fullName evidence="4">Fibronectin, type III domain protein</fullName>
    </submittedName>
</protein>
<dbReference type="SUPFAM" id="SSF63829">
    <property type="entry name" value="Calcium-dependent phosphotriesterase"/>
    <property type="match status" value="1"/>
</dbReference>
<evidence type="ECO:0000313" key="4">
    <source>
        <dbReference type="EMBL" id="ABQ24786.1"/>
    </source>
</evidence>
<dbReference type="PROSITE" id="PS50853">
    <property type="entry name" value="FN3"/>
    <property type="match status" value="8"/>
</dbReference>
<dbReference type="STRING" id="351605.Gura_0574"/>
<feature type="domain" description="Fibronectin type-III" evidence="3">
    <location>
        <begin position="1671"/>
        <end position="1766"/>
    </location>
</feature>
<evidence type="ECO:0000256" key="1">
    <source>
        <dbReference type="ARBA" id="ARBA00022729"/>
    </source>
</evidence>
<evidence type="ECO:0000313" key="5">
    <source>
        <dbReference type="Proteomes" id="UP000006695"/>
    </source>
</evidence>
<reference evidence="4 5" key="1">
    <citation type="submission" date="2007-05" db="EMBL/GenBank/DDBJ databases">
        <title>Complete sequence of Geobacter uraniireducens Rf4.</title>
        <authorList>
            <consortium name="US DOE Joint Genome Institute"/>
            <person name="Copeland A."/>
            <person name="Lucas S."/>
            <person name="Lapidus A."/>
            <person name="Barry K."/>
            <person name="Detter J.C."/>
            <person name="Glavina del Rio T."/>
            <person name="Hammon N."/>
            <person name="Israni S."/>
            <person name="Dalin E."/>
            <person name="Tice H."/>
            <person name="Pitluck S."/>
            <person name="Chertkov O."/>
            <person name="Brettin T."/>
            <person name="Bruce D."/>
            <person name="Han C."/>
            <person name="Schmutz J."/>
            <person name="Larimer F."/>
            <person name="Land M."/>
            <person name="Hauser L."/>
            <person name="Kyrpides N."/>
            <person name="Mikhailova N."/>
            <person name="Shelobolina E."/>
            <person name="Aklujkar M."/>
            <person name="Lovley D."/>
            <person name="Richardson P."/>
        </authorList>
    </citation>
    <scope>NUCLEOTIDE SEQUENCE [LARGE SCALE GENOMIC DNA]</scope>
    <source>
        <strain evidence="4 5">Rf4</strain>
    </source>
</reference>
<dbReference type="InterPro" id="IPR036116">
    <property type="entry name" value="FN3_sf"/>
</dbReference>
<sequence length="4433" mass="471633">MNRKFRTERPKKLTGGKPMRHEAREMNLTIDAAVRGKLFPAMHCWLSLLLAFSLSVAISVPAFAKGGDVVWQTGDPRGGKQEAKSSGVDAAGNVIIAGYQNLSGTTDDDYLTVKLKSDGSGIAWRAAYNKSGGSDQATAVVVDSENNVVVTGYAWNGQNNDIHTIKYNGSTGSVIWEHTFDGAARGDDRATAIAVDNLNNVYVGGFSQNARVNEDYIIVKYGASGPNPDGTPLWHTTWNATADGTDKLASISVGVGCIAATGYSWNGADFDYLTIKFDLNGNKLWDMRHGSSVPAGLKEDQGKFTRIDPAGDVVITGYVSNTIDKDIYTAKYNGATGALVWERTYNGAYDDEPNGLFVDSRGDVYVTGYTWTIDAHNDYYTAKYAGTDGGLLWENTFNSSGSNDDITSATGIVVDEAGDVFVTGYSITAGNYDFQTLKYKKDNGTELWHSSFNGTAGKNDRPVGIGLDPLSGMVYVAGWSDMTASLDSGVATAASTNLTVESAKSWSADQWAGYHVMMTSGGNSGVSRHIAGNSATTLTLSTPFAKPVAAGDTYYLYDQEDLDYHLIKYDPGLLNRPTGLTAQTLSNSSVKLTWTDNTSSETGFNVYRKVGEFGAWERLLPPAPAPPTDPTVRAGVVTYDDTGLTANTYYYYQVTAYDGTESHPSDPAKALTVFVSYPLPAWSFVYNNPDNFDDFANAIAVGPDNNPVVTGQSLRTAGGFDYYTVKFRNSDKSLLWSDLYDSPDSALDIAMCVAVDGAGDAIVSGYSELFNGTSGNTPHIYTTKYPAAGPPALWHHQYIGSARIDDRAVAIASAVDSSNNSVVVGYGKNAAGNEDIYLIKYPSTPVLDGNNSATPAWTATPFDGGGDDFPNTVAFGKGGDIFVTGYSKNVATGNYDVFVAKYSGATGARIWTDTFEGPGLGDDRGAALATDAAGDFYVAGVAVNAAGNKDFFTIKYDGSSASVQRLWQPTFFDGAAHGDDEAVAVSIDPIDGAVVVAGTTLTAAGDHDFTIVRYTPAGQPLWSRTLQRPADDDYLKAMGTDNSGNIIVTGHTGDGVTTDSMTLKYDYEGTLIVATIYDGAAQGFDQSNAIAVNSLGEAYIAGYTTNVDGNADYLVYSLPAEPIQAPLPLTAAPKYTTVALSWQDYSTVEDGYHIQRKVGACSAANVWTQADLIKTTNPDATSYPDAGLTSGQTYCYRVQSFRTNGAESRWVEKQVTTAVPAAPGSVTATPDNTTQVTVNWSDNTGGETGFRVERCLDAGAGCDFTTRDTFVTAPDATTFTDSTACADKTYNYRVMAINRGLSFDGGGAWTRRAPLSIADFQPNVLTRMTIAYDGRTDLAGVPMKADFSDIRFYDETGRTELPYWIESKSDGVSANVWIMGGANNAVYLYYGNAGAAGASNVNNIFGSGLVGYWPFNESAGIPAAIADLSGRGNNAALNGFISPYGVVSAGKYGNGLSLDGSNDYLTVPDTTGSSLDITGSITVEMWYKYEQSQPWARIISKPTAGGPQPWDLYAIALNDNGNRQKPYFVISSTNTWNNLPTDNYVVMGPELVVGNWYHLVGRYNRATGRVSIIVDGIEYGATVTPITLAVSNDPLTMGTRGVYGGNAKGGVDEVRIYSRALTDEEIARDSRYAITVTVGTAEQEGAGYVFAGTFTGLISATAQAKTPSPGQPGPLTLSRVSEAQINLSWTDTTTDETGFRVERCKDASCVQTELPSHAGTGAMTLTDTGLEPNTTYSYSVRALKTGACGWDDAVSALVSETTTVNPPVVTSVTAVNTTRLDVAWTDDVVSNSGYRVERCAGTSATCGAQGASFSVIGGSTARNYSDTEACAGTDHTYRVCAVFNGLSGSGAPWSMRAPLTFDNNSFQPNFKTRLTVYYNAAMNPDFSDIRFYDAAADRELPYWIESKTDGVSANVWIKTGDNNAVYLYYGNRNATSASKLSGVFGSGLMGYWQFNEPAGIPAVISDLSGQGNNVVPTSFIAPYGVVAGGKYGNALSLSGAANHAKKDTVTLPTGNVATVEAWIFPTGYSPGNAYNGIVSWGPRSGTAVSLLLSIQDGGRPSMATWGNDFVPGSGPAATLNAWNHIAVVLDGKAVTLYMNGQPVSGAVSADILPSIQSKNLSIGSTDNPGRNFQGKIDEVRIYNRALSPQEIASSYAAVLPSASVNLGAAEPAPAIPQEWQGSCSLVTPQSAGKTPVPPKPTGLTLTWVSEAQLDLGWTDNANDESGYYVERMCTAGPGCTDTDFAPVPNGDLSPRTGTGAMTFSDKTGLRPNNIYAYRVRPYKNVVCGNIWDNAGGSLYSDVKSATTTVKDPSAIAATAAFGTSCNDIRLTDSDGSTSLSQWVQQLQCNTTGTRVWPKVPTIPVGDKTIYLYYGNSSAPSVDNGDTTFEFFDDFSGKKADGSPLSPPYIDPDKWTVNDLTGFSVSGGYLHGTNTTGRLTSKFLLSADKLMTLKAKTTSSATGGQIIGGVYLSATDHLGFLNRPADGGYQLNGSQVLSVATPAPAHNLGYTLNYTSPSTVNMQAYDWDTGAWYLSPLTVSATIAGKPVVLGRQYVTDGANGQAYLTDWDWVLVRKVANPAPTAALGQKEYGSFNVGGDTFSVRKPITITHSATGAAPLTDYQLLFPTVDTTSLATDRITIGWVDNTATESGFTIERCTAGPAGSADCTSWDRTIPVAPNATSYADTNLPLATKYCYQIRVDIPDVVTTFSAPVCATTSVPTPPFNLTVSVNGTRVDLAWSDTTPGVPDGYMVERCSDTGSGCVFSGSDPSFTTFTVDRASKAFIDPSACSGIYNYRVKSVKPWISGWPADYTNVVTASLTIPPKPTGVTASRSSESQINLTWTDNTTDETGYRVERKCVSGPPSSPCPDSDFHQVGQDLPANPGTGAMSFNDFGLTPDTTYLYQVTSFKSAGCSWLAVSDPSADETTTLTNPANLTATAINTTQINLSWSDTTSGESGFVVERCTDDACTTPTILTPPAGVNATNYADTTVCNALTPYYYRVKAFKSANLSSAGGGAWTRRALLAITGFQPNYQMKLTIRSADYPGMQPDFRDVRFYDATTGSELSYWIEGVSAGTAVIWVKTAANSAIYLYYGNTAAADASSAASTFEFFDDFSGTNIDASRWNVVDPTGFTVSGGSLHGTSTSGRLTSKATFAAGITLDIKARTTAVAVNGQAIGGFYLSAANHIGWMADQSTSKLYAVKNGSIYRNTNSSTANLLYTLTVKSASTSSQQLYNLDSSSPDQYLGTGVDTSFTFASSPIVLGRSYKDDLHNGQAYATDWDWIRVRKYAAVEPAVTVGAVESSAGYSFVNTWYGDTPYSATAFATTSTVVPPGGLSATRASEAQINLSWTDNANDETGFKVERCTGATCDFTTLDVGFPVELGANAISYSDPLLVPDTPYRYRVRAYKTAFCNGGWTSDPSNVSGDVTTGIAPASLTATPFNTTQMDISWSDTTQAEKGFIVERCEGSDCNFTQIGSVGPHKVNLLALYTFNNNLNDSSGNGLNLTGPAPVYDEGGLLMTTGTVYQSPVTSILDTDDHTIEFDIKIRSTNAGWTRIFSYTPAGTDRSPGLWLADGNRALLHWRYDPANKGVDYLGVNGNNGTPFTLGAWYHVRGVKTGRYFKVYVDGTLVVDMIVSNPKTAGPSALYFGGADVSIRNFTVSSSTEVVYSDTTACNAVPYSYRVRAVNGGLAADGGGCWKNRALLAIGGFQPNHQTRVTIAYNAAMNADFSDIRFYDATSRSELPYWIEKKTDGASATVWFKSGMNNNIYLYYGNGSALPAADGAAVFEFFDDFAGTVVDSGKWKIIDGTGFSVSGGYLHGTNSTGRLTSAKPYASGVVLDVKAKTTLTAPSGQTVGGLVLLPDLYNYMGFANAAGAVTYTYNTNSGPLPAANMLYTIKVKDSQTTNLQVDNWDTGTPFWVIGNVSKAITGHNIVLGRRVDTTFNLDHLNEPYVTDWDWVRVRRYAAAEPTVSVGDRETSSCYAFDGSWPVPLYSNTVQKATAAPAVPGGLGGAATDSQVSLSWNDNTGDEAGFKVERCADSGCASAAEIGTSGPNVNLFTDTGLSPSTNYCYRVRAYKPQPCNSEWNSGYSPVACVATGAARPFNLTAVALNSMSVRLDWSSDVAANEDGFEIERQVWDGEWQKWGKVEANVTTFTDTVGVEPLKRYRYRVRAFNNNDFGDFDAGIDATKWDQRGVVLDNAGAIILDVKTPPITIVDANGTEQLTAADGNVEFLTSSPGGGAAAKYNWLRMSLKNPAVVNGDFDLQIDYRLPDGQVSSANYHVYGRLQVNFLNTAGGSNYAYIERAIGNGDNNYGVVAAINGATSSAAVITADTSGKLRITRKADTVSLYAWTGGKWSLVHEVTGASASAATFVGFTQYVQRIEAVGLRTVIDNFALSPAQSEYSNTATVTFTNPDGSTIFTTPAYAAGDNVCR</sequence>
<evidence type="ECO:0000256" key="2">
    <source>
        <dbReference type="ARBA" id="ARBA00023157"/>
    </source>
</evidence>
<name>A5GCA4_GEOUR</name>
<dbReference type="InterPro" id="IPR006558">
    <property type="entry name" value="LamG-like"/>
</dbReference>
<proteinExistence type="predicted"/>
<dbReference type="Pfam" id="PF00041">
    <property type="entry name" value="fn3"/>
    <property type="match status" value="1"/>
</dbReference>
<evidence type="ECO:0000259" key="3">
    <source>
        <dbReference type="PROSITE" id="PS50853"/>
    </source>
</evidence>
<organism evidence="4 5">
    <name type="scientific">Geotalea uraniireducens (strain Rf4)</name>
    <name type="common">Geobacter uraniireducens</name>
    <dbReference type="NCBI Taxonomy" id="351605"/>
    <lineage>
        <taxon>Bacteria</taxon>
        <taxon>Pseudomonadati</taxon>
        <taxon>Thermodesulfobacteriota</taxon>
        <taxon>Desulfuromonadia</taxon>
        <taxon>Geobacterales</taxon>
        <taxon>Geobacteraceae</taxon>
        <taxon>Geotalea</taxon>
    </lineage>
</organism>
<gene>
    <name evidence="4" type="ordered locus">Gura_0574</name>
</gene>
<dbReference type="CDD" id="cd00063">
    <property type="entry name" value="FN3"/>
    <property type="match status" value="7"/>
</dbReference>
<dbReference type="SMART" id="SM00060">
    <property type="entry name" value="FN3"/>
    <property type="match status" value="13"/>
</dbReference>
<dbReference type="SMART" id="SM00560">
    <property type="entry name" value="LamGL"/>
    <property type="match status" value="2"/>
</dbReference>
<feature type="domain" description="Fibronectin type-III" evidence="3">
    <location>
        <begin position="2823"/>
        <end position="2932"/>
    </location>
</feature>
<feature type="domain" description="Fibronectin type-III" evidence="3">
    <location>
        <begin position="1222"/>
        <end position="1320"/>
    </location>
</feature>
<dbReference type="HOGENOM" id="CLU_223693_0_0_7"/>